<gene>
    <name evidence="4" type="primary">CCDC174_1</name>
    <name evidence="4" type="ORF">GWK47_040163</name>
</gene>
<dbReference type="InterPro" id="IPR025066">
    <property type="entry name" value="CCDC174-like"/>
</dbReference>
<evidence type="ECO:0000259" key="3">
    <source>
        <dbReference type="Pfam" id="PF25449"/>
    </source>
</evidence>
<dbReference type="PANTHER" id="PTHR15885:SF1">
    <property type="entry name" value="COILED-COIL DOMAIN-CONTAINING PROTEIN 174"/>
    <property type="match status" value="1"/>
</dbReference>
<feature type="domain" description="CCDC174 alpha/beta GRSR" evidence="3">
    <location>
        <begin position="231"/>
        <end position="260"/>
    </location>
</feature>
<proteinExistence type="predicted"/>
<comment type="caution">
    <text evidence="4">The sequence shown here is derived from an EMBL/GenBank/DDBJ whole genome shotgun (WGS) entry which is preliminary data.</text>
</comment>
<evidence type="ECO:0000313" key="4">
    <source>
        <dbReference type="EMBL" id="KAG0724637.1"/>
    </source>
</evidence>
<dbReference type="GO" id="GO:0005634">
    <property type="term" value="C:nucleus"/>
    <property type="evidence" value="ECO:0007669"/>
    <property type="project" value="TreeGrafter"/>
</dbReference>
<name>A0A8J5D011_CHIOP</name>
<dbReference type="Proteomes" id="UP000770661">
    <property type="component" value="Unassembled WGS sequence"/>
</dbReference>
<sequence>MNGCFGKNGRELLCRYRRSPPHATLTQPLWRHAAAVPLLTHPCHGLRQLGKPAYEKCLELTENASCRKLAYGGLLTKIRRLMCGFLVGLRAELQKKRAEASKHGPDPRGRAGREREAVQPKVITASNAGVSGRAARDEEQHQAEKRTEEKTRQSLERKAAMYDKLHQGVDVLEDDNLNHKFLVNFQKKIVDDVLERKKTREEKEKARKQKQKAREEADPDAYSAEGDEEKWVEFVDAFGRTRECLRSELSQRLEQEKQLSQDLNFSNTTCVGERRTKGFTDSISWVTPNSSSSSWDICIVVRQTVNCFEASFVRPSEDDDAAVNAGPRDRRMLHEGNSSPME</sequence>
<evidence type="ECO:0000313" key="5">
    <source>
        <dbReference type="Proteomes" id="UP000770661"/>
    </source>
</evidence>
<feature type="compositionally biased region" description="Basic and acidic residues" evidence="2">
    <location>
        <begin position="134"/>
        <end position="155"/>
    </location>
</feature>
<feature type="region of interest" description="Disordered" evidence="2">
    <location>
        <begin position="198"/>
        <end position="225"/>
    </location>
</feature>
<dbReference type="EMBL" id="JACEEZ010006612">
    <property type="protein sequence ID" value="KAG0724637.1"/>
    <property type="molecule type" value="Genomic_DNA"/>
</dbReference>
<dbReference type="AlphaFoldDB" id="A0A8J5D011"/>
<dbReference type="Pfam" id="PF25449">
    <property type="entry name" value="CCDC174_GRSR"/>
    <property type="match status" value="1"/>
</dbReference>
<dbReference type="PANTHER" id="PTHR15885">
    <property type="entry name" value="COILED-COIL DOMAIN-CONTAINING PROTEIN 174"/>
    <property type="match status" value="1"/>
</dbReference>
<evidence type="ECO:0000256" key="2">
    <source>
        <dbReference type="SAM" id="MobiDB-lite"/>
    </source>
</evidence>
<keyword evidence="1" id="KW-0175">Coiled coil</keyword>
<feature type="compositionally biased region" description="Basic and acidic residues" evidence="2">
    <location>
        <begin position="97"/>
        <end position="118"/>
    </location>
</feature>
<dbReference type="OrthoDB" id="333551at2759"/>
<organism evidence="4 5">
    <name type="scientific">Chionoecetes opilio</name>
    <name type="common">Atlantic snow crab</name>
    <name type="synonym">Cancer opilio</name>
    <dbReference type="NCBI Taxonomy" id="41210"/>
    <lineage>
        <taxon>Eukaryota</taxon>
        <taxon>Metazoa</taxon>
        <taxon>Ecdysozoa</taxon>
        <taxon>Arthropoda</taxon>
        <taxon>Crustacea</taxon>
        <taxon>Multicrustacea</taxon>
        <taxon>Malacostraca</taxon>
        <taxon>Eumalacostraca</taxon>
        <taxon>Eucarida</taxon>
        <taxon>Decapoda</taxon>
        <taxon>Pleocyemata</taxon>
        <taxon>Brachyura</taxon>
        <taxon>Eubrachyura</taxon>
        <taxon>Majoidea</taxon>
        <taxon>Majidae</taxon>
        <taxon>Chionoecetes</taxon>
    </lineage>
</organism>
<keyword evidence="5" id="KW-1185">Reference proteome</keyword>
<evidence type="ECO:0000256" key="1">
    <source>
        <dbReference type="ARBA" id="ARBA00023054"/>
    </source>
</evidence>
<dbReference type="InterPro" id="IPR057464">
    <property type="entry name" value="CCDC174_GRSR"/>
</dbReference>
<feature type="region of interest" description="Disordered" evidence="2">
    <location>
        <begin position="97"/>
        <end position="155"/>
    </location>
</feature>
<accession>A0A8J5D011</accession>
<feature type="region of interest" description="Disordered" evidence="2">
    <location>
        <begin position="316"/>
        <end position="342"/>
    </location>
</feature>
<reference evidence="4" key="1">
    <citation type="submission" date="2020-07" db="EMBL/GenBank/DDBJ databases">
        <title>The High-quality genome of the commercially important snow crab, Chionoecetes opilio.</title>
        <authorList>
            <person name="Jeong J.-H."/>
            <person name="Ryu S."/>
        </authorList>
    </citation>
    <scope>NUCLEOTIDE SEQUENCE</scope>
    <source>
        <strain evidence="4">MADBK_172401_WGS</strain>
        <tissue evidence="4">Digestive gland</tissue>
    </source>
</reference>
<protein>
    <submittedName>
        <fullName evidence="4">Coiled-coil domain-containing protein 174</fullName>
    </submittedName>
</protein>